<protein>
    <recommendedName>
        <fullName evidence="4">Stringent starvation B family protein</fullName>
    </recommendedName>
</protein>
<organism evidence="2 3">
    <name type="scientific">Rickettsia felis (strain ATCC VR-1525 / URRWXCal2)</name>
    <name type="common">Rickettsia azadi</name>
    <dbReference type="NCBI Taxonomy" id="315456"/>
    <lineage>
        <taxon>Bacteria</taxon>
        <taxon>Pseudomonadati</taxon>
        <taxon>Pseudomonadota</taxon>
        <taxon>Alphaproteobacteria</taxon>
        <taxon>Rickettsiales</taxon>
        <taxon>Rickettsiaceae</taxon>
        <taxon>Rickettsieae</taxon>
        <taxon>Rickettsia</taxon>
        <taxon>spotted fever group</taxon>
    </lineage>
</organism>
<accession>Q4UN28</accession>
<dbReference type="Proteomes" id="UP000008548">
    <property type="component" value="Chromosome"/>
</dbReference>
<gene>
    <name evidence="2" type="ordered locus">RF_0179</name>
</gene>
<evidence type="ECO:0000256" key="1">
    <source>
        <dbReference type="SAM" id="MobiDB-lite"/>
    </source>
</evidence>
<dbReference type="InterPro" id="IPR007481">
    <property type="entry name" value="SspB"/>
</dbReference>
<dbReference type="STRING" id="315456.RF_0179"/>
<feature type="region of interest" description="Disordered" evidence="1">
    <location>
        <begin position="141"/>
        <end position="178"/>
    </location>
</feature>
<reference evidence="2 3" key="1">
    <citation type="journal article" date="2005" name="PLoS Biol.">
        <title>The genome sequence of Rickettsia felis identifies the first putative conjugative plasmid in an obligate intracellular parasite.</title>
        <authorList>
            <person name="Ogata H."/>
            <person name="Renesto P."/>
            <person name="Audic S."/>
            <person name="Robert C."/>
            <person name="Blanc G."/>
            <person name="Fournier P.E."/>
            <person name="Parinello H."/>
            <person name="Claverie J.M."/>
            <person name="Raoult D."/>
        </authorList>
    </citation>
    <scope>NUCLEOTIDE SEQUENCE [LARGE SCALE GENOMIC DNA]</scope>
    <source>
        <strain evidence="3">ATCC VR-1525 / URRWXCal2</strain>
    </source>
</reference>
<dbReference type="InterPro" id="IPR036760">
    <property type="entry name" value="SspB-like_sf"/>
</dbReference>
<dbReference type="Gene3D" id="2.30.30.220">
    <property type="entry name" value="SspB-like"/>
    <property type="match status" value="1"/>
</dbReference>
<dbReference type="KEGG" id="rfe:RF_0179"/>
<evidence type="ECO:0000313" key="2">
    <source>
        <dbReference type="EMBL" id="AAY61030.1"/>
    </source>
</evidence>
<dbReference type="EMBL" id="CP000053">
    <property type="protein sequence ID" value="AAY61030.1"/>
    <property type="molecule type" value="Genomic_DNA"/>
</dbReference>
<dbReference type="HOGENOM" id="CLU_106715_1_0_5"/>
<evidence type="ECO:0008006" key="4">
    <source>
        <dbReference type="Google" id="ProtNLM"/>
    </source>
</evidence>
<dbReference type="eggNOG" id="COG3814">
    <property type="taxonomic scope" value="Bacteria"/>
</dbReference>
<sequence>MPGNRKTPHNSYTYFYFFRMNIEYKKFVNEYMLEFVKKILTKIQLENLYWDQLIYISYRTDNPAVILPSKVKQAYPKQITIVLQYQFENLIVNDTGFSLTVSFDGVKEIIYVPFDALISFVDSNNNYSLTFNQSLNIQENHQHEEEISSNKSYKTSLSPNPNVIMLDKFRNSSKPKPS</sequence>
<proteinExistence type="predicted"/>
<dbReference type="Pfam" id="PF04386">
    <property type="entry name" value="SspB"/>
    <property type="match status" value="1"/>
</dbReference>
<dbReference type="AlphaFoldDB" id="Q4UN28"/>
<keyword evidence="3" id="KW-1185">Reference proteome</keyword>
<name>Q4UN28_RICFE</name>
<evidence type="ECO:0000313" key="3">
    <source>
        <dbReference type="Proteomes" id="UP000008548"/>
    </source>
</evidence>
<feature type="compositionally biased region" description="Polar residues" evidence="1">
    <location>
        <begin position="149"/>
        <end position="161"/>
    </location>
</feature>
<dbReference type="SUPFAM" id="SSF101738">
    <property type="entry name" value="SspB-like"/>
    <property type="match status" value="1"/>
</dbReference>